<dbReference type="CDD" id="cd21692">
    <property type="entry name" value="GINS_B_Sld5"/>
    <property type="match status" value="1"/>
</dbReference>
<sequence>MLGDHSSSLSSSLNEFSSSLQDTQIFEGASIADGFLESDDTIKQLTNAWMNERNSPELLTYKGYLVNELVEALDFQANRILETPMTTHQDKLNSMLYQNEIERIKFIIKSYLRTRLHKIEKCTLDLLRNSDIEELMSDKELAYAKKYQQLVEQHNHDSFLHTLPQKQHKQDERSGDLNMVVTSNLEAPVFIKVLDYSGNVQLANDDMVLFEKDDIFILRYADIRSLLLSGHVRLL</sequence>
<dbReference type="SUPFAM" id="SSF158573">
    <property type="entry name" value="GINS helical bundle-like"/>
    <property type="match status" value="1"/>
</dbReference>
<evidence type="ECO:0000256" key="6">
    <source>
        <dbReference type="PIRNR" id="PIRNR007764"/>
    </source>
</evidence>
<dbReference type="Pfam" id="PF05916">
    <property type="entry name" value="Sld5"/>
    <property type="match status" value="1"/>
</dbReference>
<name>A0AAD5K386_9FUNG</name>
<dbReference type="Proteomes" id="UP001209540">
    <property type="component" value="Unassembled WGS sequence"/>
</dbReference>
<dbReference type="GO" id="GO:0000811">
    <property type="term" value="C:GINS complex"/>
    <property type="evidence" value="ECO:0007669"/>
    <property type="project" value="UniProtKB-UniRule"/>
</dbReference>
<feature type="domain" description="GINS subunit" evidence="7">
    <location>
        <begin position="95"/>
        <end position="155"/>
    </location>
</feature>
<dbReference type="SUPFAM" id="SSF160059">
    <property type="entry name" value="PriA/YqbF domain"/>
    <property type="match status" value="1"/>
</dbReference>
<dbReference type="InterPro" id="IPR038749">
    <property type="entry name" value="Sld5_GINS_A"/>
</dbReference>
<protein>
    <recommendedName>
        <fullName evidence="3 6">DNA replication complex GINS protein SLD5</fullName>
    </recommendedName>
</protein>
<keyword evidence="10" id="KW-1185">Reference proteome</keyword>
<comment type="subcellular location">
    <subcellularLocation>
        <location evidence="1 6">Nucleus</location>
    </subcellularLocation>
</comment>
<evidence type="ECO:0000259" key="8">
    <source>
        <dbReference type="Pfam" id="PF16922"/>
    </source>
</evidence>
<feature type="domain" description="DNA replication complex GINS protein SLD5 C-terminal" evidence="8">
    <location>
        <begin position="184"/>
        <end position="235"/>
    </location>
</feature>
<accession>A0AAD5K386</accession>
<comment type="caution">
    <text evidence="9">The sequence shown here is derived from an EMBL/GenBank/DDBJ whole genome shotgun (WGS) entry which is preliminary data.</text>
</comment>
<dbReference type="PANTHER" id="PTHR21206">
    <property type="entry name" value="SLD5 PROTEIN"/>
    <property type="match status" value="1"/>
</dbReference>
<evidence type="ECO:0000313" key="9">
    <source>
        <dbReference type="EMBL" id="KAI9253825.1"/>
    </source>
</evidence>
<keyword evidence="5 6" id="KW-0539">Nucleus</keyword>
<evidence type="ECO:0000256" key="5">
    <source>
        <dbReference type="ARBA" id="ARBA00023242"/>
    </source>
</evidence>
<reference evidence="9" key="1">
    <citation type="journal article" date="2022" name="IScience">
        <title>Evolution of zygomycete secretomes and the origins of terrestrial fungal ecologies.</title>
        <authorList>
            <person name="Chang Y."/>
            <person name="Wang Y."/>
            <person name="Mondo S."/>
            <person name="Ahrendt S."/>
            <person name="Andreopoulos W."/>
            <person name="Barry K."/>
            <person name="Beard J."/>
            <person name="Benny G.L."/>
            <person name="Blankenship S."/>
            <person name="Bonito G."/>
            <person name="Cuomo C."/>
            <person name="Desiro A."/>
            <person name="Gervers K.A."/>
            <person name="Hundley H."/>
            <person name="Kuo A."/>
            <person name="LaButti K."/>
            <person name="Lang B.F."/>
            <person name="Lipzen A."/>
            <person name="O'Donnell K."/>
            <person name="Pangilinan J."/>
            <person name="Reynolds N."/>
            <person name="Sandor L."/>
            <person name="Smith M.E."/>
            <person name="Tsang A."/>
            <person name="Grigoriev I.V."/>
            <person name="Stajich J.E."/>
            <person name="Spatafora J.W."/>
        </authorList>
    </citation>
    <scope>NUCLEOTIDE SEQUENCE</scope>
    <source>
        <strain evidence="9">RSA 2281</strain>
    </source>
</reference>
<dbReference type="InterPro" id="IPR021151">
    <property type="entry name" value="GINS_A"/>
</dbReference>
<organism evidence="9 10">
    <name type="scientific">Phascolomyces articulosus</name>
    <dbReference type="NCBI Taxonomy" id="60185"/>
    <lineage>
        <taxon>Eukaryota</taxon>
        <taxon>Fungi</taxon>
        <taxon>Fungi incertae sedis</taxon>
        <taxon>Mucoromycota</taxon>
        <taxon>Mucoromycotina</taxon>
        <taxon>Mucoromycetes</taxon>
        <taxon>Mucorales</taxon>
        <taxon>Lichtheimiaceae</taxon>
        <taxon>Phascolomyces</taxon>
    </lineage>
</organism>
<evidence type="ECO:0000313" key="10">
    <source>
        <dbReference type="Proteomes" id="UP001209540"/>
    </source>
</evidence>
<dbReference type="PIRSF" id="PIRSF007764">
    <property type="entry name" value="Sld5"/>
    <property type="match status" value="1"/>
</dbReference>
<gene>
    <name evidence="9" type="ORF">BDA99DRAFT_562785</name>
</gene>
<evidence type="ECO:0000259" key="7">
    <source>
        <dbReference type="Pfam" id="PF05916"/>
    </source>
</evidence>
<dbReference type="AlphaFoldDB" id="A0AAD5K386"/>
<comment type="similarity">
    <text evidence="2 6">Belongs to the GINS4/SLD5 family.</text>
</comment>
<evidence type="ECO:0000256" key="2">
    <source>
        <dbReference type="ARBA" id="ARBA00008187"/>
    </source>
</evidence>
<dbReference type="Gene3D" id="1.20.58.1030">
    <property type="match status" value="1"/>
</dbReference>
<dbReference type="Gene3D" id="3.40.5.60">
    <property type="match status" value="1"/>
</dbReference>
<dbReference type="PANTHER" id="PTHR21206:SF0">
    <property type="entry name" value="DNA REPLICATION COMPLEX GINS PROTEIN SLD5"/>
    <property type="match status" value="1"/>
</dbReference>
<evidence type="ECO:0000256" key="4">
    <source>
        <dbReference type="ARBA" id="ARBA00022705"/>
    </source>
</evidence>
<dbReference type="CDD" id="cd11711">
    <property type="entry name" value="GINS_A_Sld5"/>
    <property type="match status" value="1"/>
</dbReference>
<dbReference type="InterPro" id="IPR036224">
    <property type="entry name" value="GINS_bundle-like_dom_sf"/>
</dbReference>
<evidence type="ECO:0000256" key="3">
    <source>
        <dbReference type="ARBA" id="ARBA00014804"/>
    </source>
</evidence>
<dbReference type="EMBL" id="JAIXMP010000025">
    <property type="protein sequence ID" value="KAI9253825.1"/>
    <property type="molecule type" value="Genomic_DNA"/>
</dbReference>
<dbReference type="InterPro" id="IPR031633">
    <property type="entry name" value="SLD5_C"/>
</dbReference>
<proteinExistence type="inferred from homology"/>
<comment type="function">
    <text evidence="6">The GINS complex plays an essential role in the initiation of DNA replication.</text>
</comment>
<reference evidence="9" key="2">
    <citation type="submission" date="2023-02" db="EMBL/GenBank/DDBJ databases">
        <authorList>
            <consortium name="DOE Joint Genome Institute"/>
            <person name="Mondo S.J."/>
            <person name="Chang Y."/>
            <person name="Wang Y."/>
            <person name="Ahrendt S."/>
            <person name="Andreopoulos W."/>
            <person name="Barry K."/>
            <person name="Beard J."/>
            <person name="Benny G.L."/>
            <person name="Blankenship S."/>
            <person name="Bonito G."/>
            <person name="Cuomo C."/>
            <person name="Desiro A."/>
            <person name="Gervers K.A."/>
            <person name="Hundley H."/>
            <person name="Kuo A."/>
            <person name="LaButti K."/>
            <person name="Lang B.F."/>
            <person name="Lipzen A."/>
            <person name="O'Donnell K."/>
            <person name="Pangilinan J."/>
            <person name="Reynolds N."/>
            <person name="Sandor L."/>
            <person name="Smith M.W."/>
            <person name="Tsang A."/>
            <person name="Grigoriev I.V."/>
            <person name="Stajich J.E."/>
            <person name="Spatafora J.W."/>
        </authorList>
    </citation>
    <scope>NUCLEOTIDE SEQUENCE</scope>
    <source>
        <strain evidence="9">RSA 2281</strain>
    </source>
</reference>
<dbReference type="GO" id="GO:0000727">
    <property type="term" value="P:double-strand break repair via break-induced replication"/>
    <property type="evidence" value="ECO:0007669"/>
    <property type="project" value="TreeGrafter"/>
</dbReference>
<dbReference type="GO" id="GO:0006261">
    <property type="term" value="P:DNA-templated DNA replication"/>
    <property type="evidence" value="ECO:0007669"/>
    <property type="project" value="InterPro"/>
</dbReference>
<dbReference type="InterPro" id="IPR008591">
    <property type="entry name" value="GINS_Sld5"/>
</dbReference>
<dbReference type="Pfam" id="PF16922">
    <property type="entry name" value="SLD5_C"/>
    <property type="match status" value="1"/>
</dbReference>
<keyword evidence="4 6" id="KW-0235">DNA replication</keyword>
<evidence type="ECO:0000256" key="1">
    <source>
        <dbReference type="ARBA" id="ARBA00004123"/>
    </source>
</evidence>